<name>A0A7J7W365_PIPKU</name>
<organism evidence="1 2">
    <name type="scientific">Pipistrellus kuhlii</name>
    <name type="common">Kuhl's pipistrelle</name>
    <dbReference type="NCBI Taxonomy" id="59472"/>
    <lineage>
        <taxon>Eukaryota</taxon>
        <taxon>Metazoa</taxon>
        <taxon>Chordata</taxon>
        <taxon>Craniata</taxon>
        <taxon>Vertebrata</taxon>
        <taxon>Euteleostomi</taxon>
        <taxon>Mammalia</taxon>
        <taxon>Eutheria</taxon>
        <taxon>Laurasiatheria</taxon>
        <taxon>Chiroptera</taxon>
        <taxon>Yangochiroptera</taxon>
        <taxon>Vespertilionidae</taxon>
        <taxon>Pipistrellus</taxon>
    </lineage>
</organism>
<evidence type="ECO:0000313" key="2">
    <source>
        <dbReference type="Proteomes" id="UP000558488"/>
    </source>
</evidence>
<accession>A0A7J7W365</accession>
<dbReference type="AlphaFoldDB" id="A0A7J7W365"/>
<gene>
    <name evidence="1" type="ORF">mPipKuh1_008177</name>
</gene>
<reference evidence="1 2" key="1">
    <citation type="journal article" date="2020" name="Nature">
        <title>Six reference-quality genomes reveal evolution of bat adaptations.</title>
        <authorList>
            <person name="Jebb D."/>
            <person name="Huang Z."/>
            <person name="Pippel M."/>
            <person name="Hughes G.M."/>
            <person name="Lavrichenko K."/>
            <person name="Devanna P."/>
            <person name="Winkler S."/>
            <person name="Jermiin L.S."/>
            <person name="Skirmuntt E.C."/>
            <person name="Katzourakis A."/>
            <person name="Burkitt-Gray L."/>
            <person name="Ray D.A."/>
            <person name="Sullivan K.A.M."/>
            <person name="Roscito J.G."/>
            <person name="Kirilenko B.M."/>
            <person name="Davalos L.M."/>
            <person name="Corthals A.P."/>
            <person name="Power M.L."/>
            <person name="Jones G."/>
            <person name="Ransome R.D."/>
            <person name="Dechmann D.K.N."/>
            <person name="Locatelli A.G."/>
            <person name="Puechmaille S.J."/>
            <person name="Fedrigo O."/>
            <person name="Jarvis E.D."/>
            <person name="Hiller M."/>
            <person name="Vernes S.C."/>
            <person name="Myers E.W."/>
            <person name="Teeling E.C."/>
        </authorList>
    </citation>
    <scope>NUCLEOTIDE SEQUENCE [LARGE SCALE GENOMIC DNA]</scope>
    <source>
        <strain evidence="1">MPipKuh1</strain>
        <tissue evidence="1">Flight muscle</tissue>
    </source>
</reference>
<dbReference type="Proteomes" id="UP000558488">
    <property type="component" value="Unassembled WGS sequence"/>
</dbReference>
<proteinExistence type="predicted"/>
<dbReference type="EMBL" id="JACAGB010000012">
    <property type="protein sequence ID" value="KAF6331869.1"/>
    <property type="molecule type" value="Genomic_DNA"/>
</dbReference>
<sequence length="121" mass="12908">MEMSAARTPSTQGAAQARACVERFLDFSSASPHQALGRYCSSPGFTGEDTESTRQSALPQVRSEHIATLECYVDLGLRIPCSSPWIHMGQPGADGTAWSCHRDMSGPLAFKSSNSTGERGA</sequence>
<protein>
    <submittedName>
        <fullName evidence="1">Uncharacterized protein</fullName>
    </submittedName>
</protein>
<comment type="caution">
    <text evidence="1">The sequence shown here is derived from an EMBL/GenBank/DDBJ whole genome shotgun (WGS) entry which is preliminary data.</text>
</comment>
<keyword evidence="2" id="KW-1185">Reference proteome</keyword>
<evidence type="ECO:0000313" key="1">
    <source>
        <dbReference type="EMBL" id="KAF6331869.1"/>
    </source>
</evidence>